<dbReference type="PANTHER" id="PTHR10404">
    <property type="entry name" value="N-ACETYLATED-ALPHA-LINKED ACIDIC DIPEPTIDASE"/>
    <property type="match status" value="1"/>
</dbReference>
<reference evidence="4" key="2">
    <citation type="submission" date="2023-05" db="EMBL/GenBank/DDBJ databases">
        <authorList>
            <person name="Fouks B."/>
        </authorList>
    </citation>
    <scope>NUCLEOTIDE SEQUENCE</scope>
    <source>
        <strain evidence="4">Stay&amp;Tobe</strain>
        <tissue evidence="4">Testes</tissue>
    </source>
</reference>
<organism evidence="4 5">
    <name type="scientific">Diploptera punctata</name>
    <name type="common">Pacific beetle cockroach</name>
    <dbReference type="NCBI Taxonomy" id="6984"/>
    <lineage>
        <taxon>Eukaryota</taxon>
        <taxon>Metazoa</taxon>
        <taxon>Ecdysozoa</taxon>
        <taxon>Arthropoda</taxon>
        <taxon>Hexapoda</taxon>
        <taxon>Insecta</taxon>
        <taxon>Pterygota</taxon>
        <taxon>Neoptera</taxon>
        <taxon>Polyneoptera</taxon>
        <taxon>Dictyoptera</taxon>
        <taxon>Blattodea</taxon>
        <taxon>Blaberoidea</taxon>
        <taxon>Blaberidae</taxon>
        <taxon>Diplopterinae</taxon>
        <taxon>Diploptera</taxon>
    </lineage>
</organism>
<dbReference type="SUPFAM" id="SSF53187">
    <property type="entry name" value="Zn-dependent exopeptidases"/>
    <property type="match status" value="1"/>
</dbReference>
<feature type="domain" description="PA" evidence="2">
    <location>
        <begin position="4"/>
        <end position="91"/>
    </location>
</feature>
<evidence type="ECO:0000259" key="2">
    <source>
        <dbReference type="Pfam" id="PF02225"/>
    </source>
</evidence>
<dbReference type="Pfam" id="PF04389">
    <property type="entry name" value="Peptidase_M28"/>
    <property type="match status" value="1"/>
</dbReference>
<proteinExistence type="inferred from homology"/>
<keyword evidence="5" id="KW-1185">Reference proteome</keyword>
<evidence type="ECO:0000259" key="3">
    <source>
        <dbReference type="Pfam" id="PF04389"/>
    </source>
</evidence>
<protein>
    <submittedName>
        <fullName evidence="4">Uncharacterized protein</fullName>
    </submittedName>
</protein>
<dbReference type="Gene3D" id="3.40.630.10">
    <property type="entry name" value="Zn peptidases"/>
    <property type="match status" value="1"/>
</dbReference>
<feature type="domain" description="Peptidase M28" evidence="3">
    <location>
        <begin position="186"/>
        <end position="315"/>
    </location>
</feature>
<accession>A0AAD8EFD6</accession>
<dbReference type="SUPFAM" id="SSF52025">
    <property type="entry name" value="PA domain"/>
    <property type="match status" value="1"/>
</dbReference>
<dbReference type="InterPro" id="IPR007484">
    <property type="entry name" value="Peptidase_M28"/>
</dbReference>
<dbReference type="Proteomes" id="UP001233999">
    <property type="component" value="Unassembled WGS sequence"/>
</dbReference>
<feature type="non-terminal residue" evidence="4">
    <location>
        <position position="1"/>
    </location>
</feature>
<dbReference type="InterPro" id="IPR003137">
    <property type="entry name" value="PA_domain"/>
</dbReference>
<evidence type="ECO:0000256" key="1">
    <source>
        <dbReference type="ARBA" id="ARBA00005634"/>
    </source>
</evidence>
<dbReference type="Gene3D" id="3.50.30.30">
    <property type="match status" value="1"/>
</dbReference>
<dbReference type="InterPro" id="IPR046450">
    <property type="entry name" value="PA_dom_sf"/>
</dbReference>
<gene>
    <name evidence="4" type="ORF">L9F63_018566</name>
</gene>
<comment type="caution">
    <text evidence="4">The sequence shown here is derived from an EMBL/GenBank/DDBJ whole genome shotgun (WGS) entry which is preliminary data.</text>
</comment>
<dbReference type="InterPro" id="IPR039373">
    <property type="entry name" value="Peptidase_M28B"/>
</dbReference>
<name>A0AAD8EFD6_DIPPU</name>
<dbReference type="FunFam" id="3.40.630.10:FF:000101">
    <property type="entry name" value="N-acetylated alpha-linked acidic dipeptidase like 1"/>
    <property type="match status" value="1"/>
</dbReference>
<reference evidence="4" key="1">
    <citation type="journal article" date="2023" name="IScience">
        <title>Live-bearing cockroach genome reveals convergent evolutionary mechanisms linked to viviparity in insects and beyond.</title>
        <authorList>
            <person name="Fouks B."/>
            <person name="Harrison M.C."/>
            <person name="Mikhailova A.A."/>
            <person name="Marchal E."/>
            <person name="English S."/>
            <person name="Carruthers M."/>
            <person name="Jennings E.C."/>
            <person name="Chiamaka E.L."/>
            <person name="Frigard R.A."/>
            <person name="Pippel M."/>
            <person name="Attardo G.M."/>
            <person name="Benoit J.B."/>
            <person name="Bornberg-Bauer E."/>
            <person name="Tobe S.S."/>
        </authorList>
    </citation>
    <scope>NUCLEOTIDE SEQUENCE</scope>
    <source>
        <strain evidence="4">Stay&amp;Tobe</strain>
    </source>
</reference>
<dbReference type="PANTHER" id="PTHR10404:SF77">
    <property type="entry name" value="GLUTAMATE CARBOXYPEPTIDASE 2 HOMOLOG"/>
    <property type="match status" value="1"/>
</dbReference>
<sequence length="342" mass="37576">TVQGKPVFVNYARKEDFDTLKRMGVNVTGHICIAKYGKIFRGNQLLNAYEEGAKGIIFYSDPQEVAPLGIEAYTVYPNTEFLPSTGIQRGSVYLGSGDPLTPSWPSINGAYRILSDKADLPKIPSQPIGYGDALYILMLLGGKPVPVEWSGVFTNLNVGPGFYSSELAEYIQLEVHNSLKLHNVKNVIGKIRGQIEPDRYVIVGNHRDAWGFGASDPSSGTAQLLETVRILGNHKQQGWRPKRSILFASWGAEEYGIIGSQEWVEEMGTTIAAQGVALVNTDTCVSGPDLQLSASPSLYDMAIRALTKAKANPNTVSGNEGRRRRFETWSIRAVHPVQCFQR</sequence>
<dbReference type="AlphaFoldDB" id="A0AAD8EFD6"/>
<comment type="similarity">
    <text evidence="1">Belongs to the peptidase M28 family. M28B subfamily.</text>
</comment>
<dbReference type="GO" id="GO:0004180">
    <property type="term" value="F:carboxypeptidase activity"/>
    <property type="evidence" value="ECO:0007669"/>
    <property type="project" value="TreeGrafter"/>
</dbReference>
<evidence type="ECO:0000313" key="4">
    <source>
        <dbReference type="EMBL" id="KAJ9588071.1"/>
    </source>
</evidence>
<evidence type="ECO:0000313" key="5">
    <source>
        <dbReference type="Proteomes" id="UP001233999"/>
    </source>
</evidence>
<dbReference type="FunFam" id="3.50.30.30:FF:000045">
    <property type="entry name" value="Predicted protein"/>
    <property type="match status" value="1"/>
</dbReference>
<feature type="non-terminal residue" evidence="4">
    <location>
        <position position="342"/>
    </location>
</feature>
<dbReference type="EMBL" id="JASPKZ010005718">
    <property type="protein sequence ID" value="KAJ9588071.1"/>
    <property type="molecule type" value="Genomic_DNA"/>
</dbReference>
<dbReference type="Pfam" id="PF02225">
    <property type="entry name" value="PA"/>
    <property type="match status" value="1"/>
</dbReference>